<dbReference type="InterPro" id="IPR006558">
    <property type="entry name" value="LamG-like"/>
</dbReference>
<dbReference type="InterPro" id="IPR036278">
    <property type="entry name" value="Sialidase_sf"/>
</dbReference>
<protein>
    <recommendedName>
        <fullName evidence="4">LamG-like jellyroll fold domain-containing protein</fullName>
    </recommendedName>
</protein>
<evidence type="ECO:0000256" key="1">
    <source>
        <dbReference type="ARBA" id="ARBA00022729"/>
    </source>
</evidence>
<proteinExistence type="predicted"/>
<evidence type="ECO:0000313" key="5">
    <source>
        <dbReference type="EMBL" id="QHI69846.1"/>
    </source>
</evidence>
<dbReference type="SMART" id="SM00560">
    <property type="entry name" value="LamGL"/>
    <property type="match status" value="1"/>
</dbReference>
<dbReference type="InterPro" id="IPR013320">
    <property type="entry name" value="ConA-like_dom_sf"/>
</dbReference>
<name>A0A6P1ME22_9BACT</name>
<dbReference type="SUPFAM" id="SSF49899">
    <property type="entry name" value="Concanavalin A-like lectins/glucanases"/>
    <property type="match status" value="2"/>
</dbReference>
<keyword evidence="1 3" id="KW-0732">Signal</keyword>
<sequence>MKMLKLAILLAVEASLGQADTIDFTEGGTQTNGFYYWGDTSNWVGGSLPDGGDLARYNSLDMGAFLDNDQTIASLSIQKAGSGLTGTNTLTLASYLIMGADDSLTLSGSVRVDVNNYTKITGSSAVTLNDNSFIDLDNVYSDDAANVFMFTLNSNSTATVLNAHGSSLGFASGSCFVLNGSSALASTSLTVEEWYAGYLTNGIVLKLNDTASIQFQTSGNNASDIIAHNAGGYLLINGSSNAVEGVDYTYDPGTGVLQAMLEPPVISESQAPLFYLDSRRPGPRPIYNTDTNSPLPTWEGLMTGAYFPVRGVNITDPADYPLWVTADAYGSMAYHQFTFESDTHGGRIAMPDVSYGNTGFDYDDDFSIEVWVCPERSPALADGRMHLFGNQTVDGQGYRLTAKEETGGLYSIEFEMQDVSGETTRYGCSTSADFQMGEWIQVVGVYDGNSGAVPSMKIYVNGVDQQAEWDGDLTVPADSNFIPDFLLTTMGARGKSDAPTLDSDRHYFEGKLSVMRLYTNVLSAADVEKNYNGERARFKGELFNWLPKPDFHTNAVPHYKTWTNGTHRSQMMRLPSDRRVTIAAEDGHYLCRVDVAQTKSGRLICAFLDNSDHTGRGDPGDFSHVGVSVSDDNGATWHDPNDPAESYGLVRSGWWDTDGYGHKVVNISYHPELGSNGVTVINTGRVYNEAIHPDAEAHHILFWSIDDGLTWSTQSLTNIPTSNVSPDRIRVLDNGDWVILGHATRRPTVWYSQPRGEETLIRSKDQGQTWLPVSELVQSQDHKSWHESSLLDTGGGNLVVYMDDMTWQSYPTFRCYSRDYGHNFSPPVMAPWFGQKNESGLLNSGKVFTLFRTHGTEEGYTAHLGDPFETNNIMPVTSFCYDQNRIRLYPDRLTLDSGEGNFQATMYTLPPTVDPSDRVTFKARLRCLSGDVNACHIDVGLPVMIRTNRVELLDDPAIGFDVDATQWIDLEIDRDGGSLLITCDETLMVDTNVSAYIQNSGLNGDSAGRTIKFGNYCDNFSHENFSRNNGLSEWQSVEVTLASEFFPSWHWTWAVEDWVYPDQYKRDRLIMLEPEGADWSTDYGYGGWVQLHDGSIYAVDYTLGEEGTVGDRGSLGADPFIRGYRLYESDFDFAPVVDATLELNAAFPGNDPDNVWEPIVGSGGTLLTAGGSEWLPQPDQDGNIPCYQFDCTNGLGGQAAAYSASGLSFDYDDDFSVEVWFKPEKSVAASGRMHLIGNQLAGEAGSACGWRLTARQISGTDRFFMELTLRDNLGTDRVTYQVRTSETWPMDRWTHVLAVYDGVPGAVPMMQIYVNGEYAPLVMQSGTLVPPAEDRDFVVPNQELSVGARGRLAVSADDDNRQWFGGYISMIRVYAGALNNTQSNRTVNEDADNDGYTVWQEYMTNTDPSDPQSRFTFGVSSGNAVSFDSSAQSLYTLEYADSLISNVWKAVGLPVSGTGGQLFINVTNNTPQRFYRLKAEPLP</sequence>
<feature type="signal peptide" evidence="3">
    <location>
        <begin position="1"/>
        <end position="19"/>
    </location>
</feature>
<dbReference type="Proteomes" id="UP000464954">
    <property type="component" value="Chromosome"/>
</dbReference>
<dbReference type="Gene3D" id="2.60.120.200">
    <property type="match status" value="2"/>
</dbReference>
<evidence type="ECO:0000256" key="2">
    <source>
        <dbReference type="ARBA" id="ARBA00023157"/>
    </source>
</evidence>
<dbReference type="KEGG" id="taer:GT409_10415"/>
<accession>A0A6P1ME22</accession>
<dbReference type="Gene3D" id="2.120.10.10">
    <property type="match status" value="1"/>
</dbReference>
<dbReference type="Pfam" id="PF13385">
    <property type="entry name" value="Laminin_G_3"/>
    <property type="match status" value="2"/>
</dbReference>
<reference evidence="5 6" key="1">
    <citation type="submission" date="2020-01" db="EMBL/GenBank/DDBJ databases">
        <title>Ponticoccus aerotolerans gen. nov., sp. nov., an anaerobic bacterium and proposal of Ponticoccusceae fam. nov., Ponticoccusles ord. nov. and Ponticoccuse classis nov. in the phylum Kiritimatiellaeota.</title>
        <authorList>
            <person name="Zhou L.Y."/>
            <person name="Du Z.J."/>
        </authorList>
    </citation>
    <scope>NUCLEOTIDE SEQUENCE [LARGE SCALE GENOMIC DNA]</scope>
    <source>
        <strain evidence="5 6">S-5007</strain>
    </source>
</reference>
<dbReference type="SUPFAM" id="SSF50939">
    <property type="entry name" value="Sialidases"/>
    <property type="match status" value="1"/>
</dbReference>
<evidence type="ECO:0000256" key="3">
    <source>
        <dbReference type="SAM" id="SignalP"/>
    </source>
</evidence>
<feature type="chain" id="PRO_5027122955" description="LamG-like jellyroll fold domain-containing protein" evidence="3">
    <location>
        <begin position="20"/>
        <end position="1483"/>
    </location>
</feature>
<feature type="domain" description="LamG-like jellyroll fold" evidence="4">
    <location>
        <begin position="1213"/>
        <end position="1381"/>
    </location>
</feature>
<gene>
    <name evidence="5" type="ORF">GT409_10415</name>
</gene>
<evidence type="ECO:0000313" key="6">
    <source>
        <dbReference type="Proteomes" id="UP000464954"/>
    </source>
</evidence>
<dbReference type="CDD" id="cd15482">
    <property type="entry name" value="Sialidase_non-viral"/>
    <property type="match status" value="1"/>
</dbReference>
<organism evidence="5 6">
    <name type="scientific">Tichowtungia aerotolerans</name>
    <dbReference type="NCBI Taxonomy" id="2697043"/>
    <lineage>
        <taxon>Bacteria</taxon>
        <taxon>Pseudomonadati</taxon>
        <taxon>Kiritimatiellota</taxon>
        <taxon>Tichowtungiia</taxon>
        <taxon>Tichowtungiales</taxon>
        <taxon>Tichowtungiaceae</taxon>
        <taxon>Tichowtungia</taxon>
    </lineage>
</organism>
<dbReference type="RefSeq" id="WP_160629028.1">
    <property type="nucleotide sequence ID" value="NZ_CP047593.1"/>
</dbReference>
<dbReference type="EMBL" id="CP047593">
    <property type="protein sequence ID" value="QHI69846.1"/>
    <property type="molecule type" value="Genomic_DNA"/>
</dbReference>
<keyword evidence="2" id="KW-1015">Disulfide bond</keyword>
<keyword evidence="6" id="KW-1185">Reference proteome</keyword>
<evidence type="ECO:0000259" key="4">
    <source>
        <dbReference type="SMART" id="SM00560"/>
    </source>
</evidence>